<reference evidence="3 4" key="1">
    <citation type="submission" date="2019-07" db="EMBL/GenBank/DDBJ databases">
        <title>Genomic Encyclopedia of Archaeal and Bacterial Type Strains, Phase II (KMG-II): from individual species to whole genera.</title>
        <authorList>
            <person name="Goeker M."/>
        </authorList>
    </citation>
    <scope>NUCLEOTIDE SEQUENCE [LARGE SCALE GENOMIC DNA]</scope>
    <source>
        <strain evidence="3 4">ATCC BAA-1139</strain>
    </source>
</reference>
<dbReference type="SUPFAM" id="SSF53756">
    <property type="entry name" value="UDP-Glycosyltransferase/glycogen phosphorylase"/>
    <property type="match status" value="1"/>
</dbReference>
<comment type="caution">
    <text evidence="3">The sequence shown here is derived from an EMBL/GenBank/DDBJ whole genome shotgun (WGS) entry which is preliminary data.</text>
</comment>
<dbReference type="PANTHER" id="PTHR45947:SF13">
    <property type="entry name" value="TRANSFERASE"/>
    <property type="match status" value="1"/>
</dbReference>
<evidence type="ECO:0000313" key="3">
    <source>
        <dbReference type="EMBL" id="TWJ16716.1"/>
    </source>
</evidence>
<gene>
    <name evidence="3" type="ORF">JN12_03288</name>
</gene>
<evidence type="ECO:0000313" key="4">
    <source>
        <dbReference type="Proteomes" id="UP000319449"/>
    </source>
</evidence>
<dbReference type="CDD" id="cd03801">
    <property type="entry name" value="GT4_PimA-like"/>
    <property type="match status" value="1"/>
</dbReference>
<evidence type="ECO:0000259" key="1">
    <source>
        <dbReference type="Pfam" id="PF00534"/>
    </source>
</evidence>
<dbReference type="PANTHER" id="PTHR45947">
    <property type="entry name" value="SULFOQUINOVOSYL TRANSFERASE SQD2"/>
    <property type="match status" value="1"/>
</dbReference>
<name>A0A562VFM9_9BACT</name>
<organism evidence="3 4">
    <name type="scientific">Geobacter argillaceus</name>
    <dbReference type="NCBI Taxonomy" id="345631"/>
    <lineage>
        <taxon>Bacteria</taxon>
        <taxon>Pseudomonadati</taxon>
        <taxon>Thermodesulfobacteriota</taxon>
        <taxon>Desulfuromonadia</taxon>
        <taxon>Geobacterales</taxon>
        <taxon>Geobacteraceae</taxon>
        <taxon>Geobacter</taxon>
    </lineage>
</organism>
<evidence type="ECO:0000259" key="2">
    <source>
        <dbReference type="Pfam" id="PF13439"/>
    </source>
</evidence>
<keyword evidence="4" id="KW-1185">Reference proteome</keyword>
<dbReference type="InterPro" id="IPR001296">
    <property type="entry name" value="Glyco_trans_1"/>
</dbReference>
<dbReference type="Gene3D" id="3.40.50.2000">
    <property type="entry name" value="Glycogen Phosphorylase B"/>
    <property type="match status" value="2"/>
</dbReference>
<dbReference type="InterPro" id="IPR028098">
    <property type="entry name" value="Glyco_trans_4-like_N"/>
</dbReference>
<sequence length="399" mass="44443">MKILLAHNFYRSSAPSGEDMVYRNERALLERNGVEVIPYERFNDDIDESTLTKRVRLALSAAWSRPSHREITEIIRRERPDVAHFHNTFPLISPSAYAACRENGVPVVQTLHNFRFVCPQAMLMRNGHPCGECLGTSLLPALRHRCYRGSFPATLAQVLTIFLNRRLGTYRSKVNRYLALTRFSAGRLADGGLPAENLTVKPNFLPDPPVPGEGDGGYALFAGRLSPEKGLVTLLAAWRRNPGLPLKVFGAGPLEAELKRVVDVEGLPVEFHGFCDRQQIYDAMSRAEFVVVPSECYEGFPMVVLEAMACGTPVVASRLGSLAEVVVNGINGVTFSPGDPTDLASVIVELRKDRQRLAAMRYRCRLHFDQHYSEEHALTALLDIYASVCRDVRLGNPPR</sequence>
<accession>A0A562VFM9</accession>
<dbReference type="Proteomes" id="UP000319449">
    <property type="component" value="Unassembled WGS sequence"/>
</dbReference>
<protein>
    <submittedName>
        <fullName evidence="3">Glycosyltransferase involved in cell wall biosynthesis</fullName>
    </submittedName>
</protein>
<dbReference type="InterPro" id="IPR050194">
    <property type="entry name" value="Glycosyltransferase_grp1"/>
</dbReference>
<feature type="domain" description="Glycosyl transferase family 1" evidence="1">
    <location>
        <begin position="216"/>
        <end position="363"/>
    </location>
</feature>
<dbReference type="RefSeq" id="WP_170241997.1">
    <property type="nucleotide sequence ID" value="NZ_VLLN01000025.1"/>
</dbReference>
<dbReference type="AlphaFoldDB" id="A0A562VFM9"/>
<dbReference type="Pfam" id="PF13439">
    <property type="entry name" value="Glyco_transf_4"/>
    <property type="match status" value="1"/>
</dbReference>
<dbReference type="EMBL" id="VLLN01000025">
    <property type="protein sequence ID" value="TWJ16716.1"/>
    <property type="molecule type" value="Genomic_DNA"/>
</dbReference>
<keyword evidence="3" id="KW-0808">Transferase</keyword>
<dbReference type="Pfam" id="PF00534">
    <property type="entry name" value="Glycos_transf_1"/>
    <property type="match status" value="1"/>
</dbReference>
<proteinExistence type="predicted"/>
<dbReference type="GO" id="GO:0016757">
    <property type="term" value="F:glycosyltransferase activity"/>
    <property type="evidence" value="ECO:0007669"/>
    <property type="project" value="InterPro"/>
</dbReference>
<feature type="domain" description="Glycosyltransferase subfamily 4-like N-terminal" evidence="2">
    <location>
        <begin position="31"/>
        <end position="204"/>
    </location>
</feature>